<dbReference type="CDD" id="cd07176">
    <property type="entry name" value="terB"/>
    <property type="match status" value="1"/>
</dbReference>
<gene>
    <name evidence="2" type="ORF">E6W36_04125</name>
</gene>
<evidence type="ECO:0000313" key="3">
    <source>
        <dbReference type="Proteomes" id="UP000298714"/>
    </source>
</evidence>
<dbReference type="Proteomes" id="UP000298714">
    <property type="component" value="Chromosome"/>
</dbReference>
<dbReference type="SUPFAM" id="SSF158682">
    <property type="entry name" value="TerB-like"/>
    <property type="match status" value="1"/>
</dbReference>
<reference evidence="3" key="1">
    <citation type="submission" date="2019-04" db="EMBL/GenBank/DDBJ databases">
        <title>Complete genome sequence of Sphingomonas sp. W1-2-3.</title>
        <authorList>
            <person name="Im W.T."/>
        </authorList>
    </citation>
    <scope>NUCLEOTIDE SEQUENCE [LARGE SCALE GENOMIC DNA]</scope>
    <source>
        <strain evidence="3">W1-2-3</strain>
    </source>
</reference>
<dbReference type="EMBL" id="CP039704">
    <property type="protein sequence ID" value="QCI79061.1"/>
    <property type="molecule type" value="Genomic_DNA"/>
</dbReference>
<dbReference type="KEGG" id="hgn:E6W36_04125"/>
<proteinExistence type="predicted"/>
<organism evidence="2 3">
    <name type="scientific">Hankyongella ginsenosidimutans</name>
    <dbReference type="NCBI Taxonomy" id="1763828"/>
    <lineage>
        <taxon>Bacteria</taxon>
        <taxon>Pseudomonadati</taxon>
        <taxon>Pseudomonadota</taxon>
        <taxon>Alphaproteobacteria</taxon>
        <taxon>Sphingomonadales</taxon>
        <taxon>Sphingomonadaceae</taxon>
        <taxon>Hankyongella</taxon>
    </lineage>
</organism>
<name>A0A4D7C1Y8_9SPHN</name>
<dbReference type="InterPro" id="IPR029024">
    <property type="entry name" value="TerB-like"/>
</dbReference>
<accession>A0A4D7C1Y8</accession>
<keyword evidence="3" id="KW-1185">Reference proteome</keyword>
<dbReference type="Pfam" id="PF05099">
    <property type="entry name" value="TerB"/>
    <property type="match status" value="1"/>
</dbReference>
<dbReference type="AlphaFoldDB" id="A0A4D7C1Y8"/>
<feature type="domain" description="Co-chaperone DjlA N-terminal" evidence="1">
    <location>
        <begin position="10"/>
        <end position="126"/>
    </location>
</feature>
<sequence>MTGQPITLQTALIYLMIVVAGADQELQQTEMTRIGQIVRRYPVFEEFNVETMIPAMRDCADILSRDDGLATVFGLIRSAIDADWAETAYCVACDVAAADGSLRTLERRILDTVRSTLGVERLAAAAIERATAARWRRPTADSR</sequence>
<dbReference type="Gene3D" id="1.10.3680.10">
    <property type="entry name" value="TerB-like"/>
    <property type="match status" value="1"/>
</dbReference>
<evidence type="ECO:0000259" key="1">
    <source>
        <dbReference type="Pfam" id="PF05099"/>
    </source>
</evidence>
<dbReference type="InterPro" id="IPR007791">
    <property type="entry name" value="DjlA_N"/>
</dbReference>
<protein>
    <recommendedName>
        <fullName evidence="1">Co-chaperone DjlA N-terminal domain-containing protein</fullName>
    </recommendedName>
</protein>
<evidence type="ECO:0000313" key="2">
    <source>
        <dbReference type="EMBL" id="QCI79061.1"/>
    </source>
</evidence>
<dbReference type="RefSeq" id="WP_222873877.1">
    <property type="nucleotide sequence ID" value="NZ_CP039704.1"/>
</dbReference>